<dbReference type="PANTHER" id="PTHR30433">
    <property type="entry name" value="CHEMOTAXIS PROTEIN MOTA"/>
    <property type="match status" value="1"/>
</dbReference>
<dbReference type="PROSITE" id="PS01307">
    <property type="entry name" value="MOTA"/>
    <property type="match status" value="1"/>
</dbReference>
<dbReference type="EMBL" id="JAAIYP010000011">
    <property type="protein sequence ID" value="NFV79158.1"/>
    <property type="molecule type" value="Genomic_DNA"/>
</dbReference>
<evidence type="ECO:0000259" key="14">
    <source>
        <dbReference type="Pfam" id="PF01618"/>
    </source>
</evidence>
<dbReference type="AlphaFoldDB" id="A0A7C9QRY6"/>
<feature type="transmembrane region" description="Helical" evidence="13">
    <location>
        <begin position="29"/>
        <end position="47"/>
    </location>
</feature>
<accession>A0A7C9QRY6</accession>
<dbReference type="InterPro" id="IPR002898">
    <property type="entry name" value="MotA_ExbB_proton_chnl"/>
</dbReference>
<evidence type="ECO:0000256" key="7">
    <source>
        <dbReference type="ARBA" id="ARBA00022692"/>
    </source>
</evidence>
<dbReference type="Pfam" id="PF20560">
    <property type="entry name" value="MotA_N"/>
    <property type="match status" value="1"/>
</dbReference>
<comment type="subcellular location">
    <subcellularLocation>
        <location evidence="1">Cell inner membrane</location>
        <topology evidence="1">Multi-pass membrane protein</topology>
    </subcellularLocation>
</comment>
<dbReference type="GO" id="GO:0005886">
    <property type="term" value="C:plasma membrane"/>
    <property type="evidence" value="ECO:0007669"/>
    <property type="project" value="UniProtKB-SubCell"/>
</dbReference>
<dbReference type="GO" id="GO:1902600">
    <property type="term" value="P:proton transmembrane transport"/>
    <property type="evidence" value="ECO:0007669"/>
    <property type="project" value="UniProtKB-KW"/>
</dbReference>
<keyword evidence="6" id="KW-0997">Cell inner membrane</keyword>
<evidence type="ECO:0000256" key="6">
    <source>
        <dbReference type="ARBA" id="ARBA00022519"/>
    </source>
</evidence>
<comment type="similarity">
    <text evidence="2">Belongs to the MotA family.</text>
</comment>
<evidence type="ECO:0000256" key="4">
    <source>
        <dbReference type="ARBA" id="ARBA00022475"/>
    </source>
</evidence>
<name>A0A7C9QRY6_9PROT</name>
<keyword evidence="7 13" id="KW-0812">Transmembrane</keyword>
<evidence type="ECO:0000256" key="5">
    <source>
        <dbReference type="ARBA" id="ARBA00022500"/>
    </source>
</evidence>
<dbReference type="GO" id="GO:0071978">
    <property type="term" value="P:bacterial-type flagellum-dependent swarming motility"/>
    <property type="evidence" value="ECO:0007669"/>
    <property type="project" value="InterPro"/>
</dbReference>
<keyword evidence="16" id="KW-0282">Flagellum</keyword>
<evidence type="ECO:0000256" key="12">
    <source>
        <dbReference type="ARBA" id="ARBA00023136"/>
    </source>
</evidence>
<keyword evidence="5" id="KW-0145">Chemotaxis</keyword>
<reference evidence="16 17" key="1">
    <citation type="submission" date="2020-02" db="EMBL/GenBank/DDBJ databases">
        <authorList>
            <person name="Dziuba M."/>
            <person name="Kuznetsov B."/>
            <person name="Mardanov A."/>
            <person name="Ravin N."/>
            <person name="Grouzdev D."/>
        </authorList>
    </citation>
    <scope>NUCLEOTIDE SEQUENCE [LARGE SCALE GENOMIC DNA]</scope>
    <source>
        <strain evidence="16 17">SpK</strain>
    </source>
</reference>
<keyword evidence="12 13" id="KW-0472">Membrane</keyword>
<dbReference type="InterPro" id="IPR022522">
    <property type="entry name" value="Flagellar_motor_stator_MotA"/>
</dbReference>
<organism evidence="16 17">
    <name type="scientific">Magnetospirillum aberrantis SpK</name>
    <dbReference type="NCBI Taxonomy" id="908842"/>
    <lineage>
        <taxon>Bacteria</taxon>
        <taxon>Pseudomonadati</taxon>
        <taxon>Pseudomonadota</taxon>
        <taxon>Alphaproteobacteria</taxon>
        <taxon>Rhodospirillales</taxon>
        <taxon>Rhodospirillaceae</taxon>
        <taxon>Magnetospirillum</taxon>
    </lineage>
</organism>
<evidence type="ECO:0000256" key="11">
    <source>
        <dbReference type="ARBA" id="ARBA00023065"/>
    </source>
</evidence>
<keyword evidence="17" id="KW-1185">Reference proteome</keyword>
<dbReference type="PANTHER" id="PTHR30433:SF4">
    <property type="entry name" value="MOTILITY PROTEIN A"/>
    <property type="match status" value="1"/>
</dbReference>
<dbReference type="InterPro" id="IPR047055">
    <property type="entry name" value="MotA-like"/>
</dbReference>
<keyword evidence="4" id="KW-1003">Cell membrane</keyword>
<evidence type="ECO:0000256" key="2">
    <source>
        <dbReference type="ARBA" id="ARBA00008038"/>
    </source>
</evidence>
<proteinExistence type="inferred from homology"/>
<sequence length="286" mass="31164">MFAIIGIVTTIACVIGGYAASGGHLGVLFQPFEFLIILGAAFGSLFLGNPKGIIIGIAKNFGVIFKGPHHKKESYVELLSMLYAVFKLAKTKGDLALESHVEKPDESPLFAKFPNFNADHHPRTFLCDYLRLLTLGTSNAHELESIIDGELEAHHKNYHEMSHAVNLMADAMPALGIVAAVLGVIHTMGSITEPPEVLGHLIGAALVGTFTGVLVSYAFFAPFARNMQLVFDSDHYYFLAMKAGLLAHMQGYAPQVSIEFARKILPDDLRPTFQELEETVTNLPPD</sequence>
<evidence type="ECO:0000256" key="3">
    <source>
        <dbReference type="ARBA" id="ARBA00022448"/>
    </source>
</evidence>
<dbReference type="Proteomes" id="UP000480684">
    <property type="component" value="Unassembled WGS sequence"/>
</dbReference>
<evidence type="ECO:0000256" key="13">
    <source>
        <dbReference type="SAM" id="Phobius"/>
    </source>
</evidence>
<keyword evidence="3" id="KW-0813">Transport</keyword>
<evidence type="ECO:0000313" key="17">
    <source>
        <dbReference type="Proteomes" id="UP000480684"/>
    </source>
</evidence>
<feature type="domain" description="MotA/TolQ/ExbB proton channel" evidence="14">
    <location>
        <begin position="125"/>
        <end position="227"/>
    </location>
</feature>
<comment type="caution">
    <text evidence="16">The sequence shown here is derived from an EMBL/GenBank/DDBJ whole genome shotgun (WGS) entry which is preliminary data.</text>
</comment>
<dbReference type="InterPro" id="IPR000540">
    <property type="entry name" value="Flag_MotA_CS"/>
</dbReference>
<evidence type="ECO:0000256" key="9">
    <source>
        <dbReference type="ARBA" id="ARBA00022781"/>
    </source>
</evidence>
<keyword evidence="16" id="KW-0969">Cilium</keyword>
<gene>
    <name evidence="16" type="primary">motA</name>
    <name evidence="16" type="ORF">G4223_03390</name>
</gene>
<dbReference type="NCBIfam" id="TIGR03818">
    <property type="entry name" value="MotA1"/>
    <property type="match status" value="1"/>
</dbReference>
<keyword evidence="11" id="KW-0406">Ion transport</keyword>
<evidence type="ECO:0000256" key="1">
    <source>
        <dbReference type="ARBA" id="ARBA00004429"/>
    </source>
</evidence>
<evidence type="ECO:0000259" key="15">
    <source>
        <dbReference type="Pfam" id="PF20560"/>
    </source>
</evidence>
<feature type="transmembrane region" description="Helical" evidence="13">
    <location>
        <begin position="164"/>
        <end position="185"/>
    </location>
</feature>
<evidence type="ECO:0000256" key="8">
    <source>
        <dbReference type="ARBA" id="ARBA00022779"/>
    </source>
</evidence>
<keyword evidence="10 13" id="KW-1133">Transmembrane helix</keyword>
<keyword evidence="9" id="KW-0375">Hydrogen ion transport</keyword>
<dbReference type="Pfam" id="PF01618">
    <property type="entry name" value="MotA_ExbB"/>
    <property type="match status" value="1"/>
</dbReference>
<dbReference type="RefSeq" id="WP_163675027.1">
    <property type="nucleotide sequence ID" value="NZ_JAAIYP010000011.1"/>
</dbReference>
<evidence type="ECO:0000313" key="16">
    <source>
        <dbReference type="EMBL" id="NFV79158.1"/>
    </source>
</evidence>
<dbReference type="GO" id="GO:0006935">
    <property type="term" value="P:chemotaxis"/>
    <property type="evidence" value="ECO:0007669"/>
    <property type="project" value="UniProtKB-KW"/>
</dbReference>
<protein>
    <submittedName>
        <fullName evidence="16">Flagellar motor stator protein MotA</fullName>
    </submittedName>
</protein>
<keyword evidence="8" id="KW-0283">Flagellar rotation</keyword>
<keyword evidence="16" id="KW-0966">Cell projection</keyword>
<dbReference type="InterPro" id="IPR046786">
    <property type="entry name" value="MotA_N"/>
</dbReference>
<feature type="domain" description="Motility protein A N-terminal" evidence="15">
    <location>
        <begin position="4"/>
        <end position="93"/>
    </location>
</feature>
<evidence type="ECO:0000256" key="10">
    <source>
        <dbReference type="ARBA" id="ARBA00022989"/>
    </source>
</evidence>
<feature type="transmembrane region" description="Helical" evidence="13">
    <location>
        <begin position="197"/>
        <end position="220"/>
    </location>
</feature>